<evidence type="ECO:0000313" key="3">
    <source>
        <dbReference type="Proteomes" id="UP001055712"/>
    </source>
</evidence>
<dbReference type="Gene3D" id="3.90.1300.10">
    <property type="entry name" value="Amidase signature (AS) domain"/>
    <property type="match status" value="1"/>
</dbReference>
<sequence length="530" mass="55519">MPLTTADLTFSALRGAYASGATSPSAVCRELLPATAASQGVFISRPSEDEVLERCRLLEGQPMEQRGALWGIPFAVKDNIDVAGQPTTAACPDFKYLAQYNARAVQPLLDAGGIFLGKTNLDQFACGLVGTRTPYGSPANAFDNRFTPGGSSCGSAVAVAGGLCSFALGTDTAGSGRVPAGNNGIVGIKPSVGRFSTAGVVPACYLLDCVSVFALSVEDGAEVARLMENSDIADATYRLPIASNLAKRYTPSAAFRFAVPGPQFLDGSFEGPGGEPVRQAMQAAWAEAVQRLEALGGQAVADFDFAPFAETAVLLYGAAFVAERYAGIRSFLESRAAQPLAAGQLASIHEDERMLKVIRSIISKTEGFSAADVFDGLQKLNTLRGRCRAQLAKIDVLVVPTSAYNYTVQEIQAEEEEPPYEGVSFGKNANLGRWTNFVNLQDMCGVSVFSGSLRPTAAAGDAATTGPEQQRRQELLAATGNPSPVLPFGITLLAPSWTDEYVAGIAAAFEKASGLQAGPRGHGVTPYTTP</sequence>
<keyword evidence="3" id="KW-1185">Reference proteome</keyword>
<dbReference type="GO" id="GO:0003824">
    <property type="term" value="F:catalytic activity"/>
    <property type="evidence" value="ECO:0007669"/>
    <property type="project" value="InterPro"/>
</dbReference>
<dbReference type="InterPro" id="IPR000120">
    <property type="entry name" value="Amidase"/>
</dbReference>
<dbReference type="EMBL" id="SIDB01000011">
    <property type="protein sequence ID" value="KAI3425773.1"/>
    <property type="molecule type" value="Genomic_DNA"/>
</dbReference>
<feature type="domain" description="Amidase" evidence="1">
    <location>
        <begin position="61"/>
        <end position="501"/>
    </location>
</feature>
<dbReference type="Pfam" id="PF01425">
    <property type="entry name" value="Amidase"/>
    <property type="match status" value="1"/>
</dbReference>
<comment type="caution">
    <text evidence="2">The sequence shown here is derived from an EMBL/GenBank/DDBJ whole genome shotgun (WGS) entry which is preliminary data.</text>
</comment>
<dbReference type="Proteomes" id="UP001055712">
    <property type="component" value="Unassembled WGS sequence"/>
</dbReference>
<protein>
    <recommendedName>
        <fullName evidence="1">Amidase domain-containing protein</fullName>
    </recommendedName>
</protein>
<reference evidence="2" key="1">
    <citation type="journal article" date="2019" name="Plant J.">
        <title>Chlorella vulgaris genome assembly and annotation reveals the molecular basis for metabolic acclimation to high light conditions.</title>
        <authorList>
            <person name="Cecchin M."/>
            <person name="Marcolungo L."/>
            <person name="Rossato M."/>
            <person name="Girolomoni L."/>
            <person name="Cosentino E."/>
            <person name="Cuine S."/>
            <person name="Li-Beisson Y."/>
            <person name="Delledonne M."/>
            <person name="Ballottari M."/>
        </authorList>
    </citation>
    <scope>NUCLEOTIDE SEQUENCE</scope>
    <source>
        <strain evidence="2">211/11P</strain>
    </source>
</reference>
<evidence type="ECO:0000313" key="2">
    <source>
        <dbReference type="EMBL" id="KAI3425773.1"/>
    </source>
</evidence>
<gene>
    <name evidence="2" type="ORF">D9Q98_007748</name>
</gene>
<dbReference type="Gene3D" id="1.20.58.1700">
    <property type="match status" value="1"/>
</dbReference>
<accession>A0A9D4YTG6</accession>
<evidence type="ECO:0000259" key="1">
    <source>
        <dbReference type="Pfam" id="PF01425"/>
    </source>
</evidence>
<dbReference type="SUPFAM" id="SSF75304">
    <property type="entry name" value="Amidase signature (AS) enzymes"/>
    <property type="match status" value="1"/>
</dbReference>
<dbReference type="InterPro" id="IPR036928">
    <property type="entry name" value="AS_sf"/>
</dbReference>
<dbReference type="AlphaFoldDB" id="A0A9D4YTG6"/>
<reference evidence="2" key="2">
    <citation type="submission" date="2020-11" db="EMBL/GenBank/DDBJ databases">
        <authorList>
            <person name="Cecchin M."/>
            <person name="Marcolungo L."/>
            <person name="Rossato M."/>
            <person name="Girolomoni L."/>
            <person name="Cosentino E."/>
            <person name="Cuine S."/>
            <person name="Li-Beisson Y."/>
            <person name="Delledonne M."/>
            <person name="Ballottari M."/>
        </authorList>
    </citation>
    <scope>NUCLEOTIDE SEQUENCE</scope>
    <source>
        <strain evidence="2">211/11P</strain>
        <tissue evidence="2">Whole cell</tissue>
    </source>
</reference>
<dbReference type="PANTHER" id="PTHR11895">
    <property type="entry name" value="TRANSAMIDASE"/>
    <property type="match status" value="1"/>
</dbReference>
<dbReference type="PANTHER" id="PTHR11895:SF169">
    <property type="entry name" value="GLUTAMYL-TRNA(GLN) AMIDOTRANSFERASE"/>
    <property type="match status" value="1"/>
</dbReference>
<dbReference type="InterPro" id="IPR023631">
    <property type="entry name" value="Amidase_dom"/>
</dbReference>
<proteinExistence type="predicted"/>
<name>A0A9D4YTG6_CHLVU</name>
<dbReference type="OrthoDB" id="245563at2759"/>
<organism evidence="2 3">
    <name type="scientific">Chlorella vulgaris</name>
    <name type="common">Green alga</name>
    <dbReference type="NCBI Taxonomy" id="3077"/>
    <lineage>
        <taxon>Eukaryota</taxon>
        <taxon>Viridiplantae</taxon>
        <taxon>Chlorophyta</taxon>
        <taxon>core chlorophytes</taxon>
        <taxon>Trebouxiophyceae</taxon>
        <taxon>Chlorellales</taxon>
        <taxon>Chlorellaceae</taxon>
        <taxon>Chlorella clade</taxon>
        <taxon>Chlorella</taxon>
    </lineage>
</organism>